<feature type="transmembrane region" description="Helical" evidence="2">
    <location>
        <begin position="313"/>
        <end position="330"/>
    </location>
</feature>
<keyword evidence="2" id="KW-1133">Transmembrane helix</keyword>
<feature type="transmembrane region" description="Helical" evidence="2">
    <location>
        <begin position="284"/>
        <end position="301"/>
    </location>
</feature>
<name>A0A1Q9C3J8_SYMMI</name>
<dbReference type="EMBL" id="LSRX01001760">
    <property type="protein sequence ID" value="OLP77475.1"/>
    <property type="molecule type" value="Genomic_DNA"/>
</dbReference>
<protein>
    <recommendedName>
        <fullName evidence="6">PAS domain-containing protein</fullName>
    </recommendedName>
</protein>
<evidence type="ECO:0000313" key="5">
    <source>
        <dbReference type="Proteomes" id="UP000186817"/>
    </source>
</evidence>
<sequence length="747" mass="82226">MLRGLLGRLVSCLVGRILAADLQGKPGPRSPHLQCRHSPVLRLRLRATCACLGVAAGCCWAALSACYFAERLVALAGGRAPQCAPCSWEALLRELAARTRDRNRHEVLQYLVQGGKAAVRELSQATSPAHQCVPGPAHTDAPDLSEVLDLADPEGPSRAVELLPDYRPLFFSYQQEMDEFINKLQEQLREFTTAEGRIKTVKVVHRRYIHDLVSRFRKCICNMIFCESHSRVKLSQALGEKINGMRISMAHAYLNVLAFMVLLLVIVSQRVVLLDVSSAVTYTFRWHLVFMLAVSTAHLIHPTWMLKTPMTCDFWYLLVMASVMAVALVPDPGAPDHACTKNIQRLHAVHGYRLPGCTLPCANTPAAQPTLVGILCQPRLCNLSPIHAPSLIGSIANGPGHFVVVEFLLLLITTTSFIGLRSLLKKRAEQDFRNAEATTELRVATALLKLICDAVIELDGSLRLCHHSPELAAILLRDRPGFSFEGTKFQDLVATSWEAREAALQLNRGDEAEEPIAQSFHTRLVDSCSSKFRTEVFHVKYCKLDGQTSHLVGLRDFTDQSSLRREPPAEVPVRDNSSNALVRDNSAPDFSSRGSATEEMSNMVLLSLDVEHMSVEAASAPATSLVGMDLVTLFPGPGAELLRDVWSKETCRFQAASSTPGRQELPPRVFTFVKMVVQWRSEIVDHIDGCVEAIRTDKGPIKLLMRCRGSLLTSSSSIRSSSLAQASEGRLLSVVPGGVEDDIHFLG</sequence>
<evidence type="ECO:0000256" key="2">
    <source>
        <dbReference type="SAM" id="Phobius"/>
    </source>
</evidence>
<dbReference type="Proteomes" id="UP000186817">
    <property type="component" value="Unassembled WGS sequence"/>
</dbReference>
<feature type="signal peptide" evidence="3">
    <location>
        <begin position="1"/>
        <end position="19"/>
    </location>
</feature>
<feature type="compositionally biased region" description="Basic and acidic residues" evidence="1">
    <location>
        <begin position="559"/>
        <end position="568"/>
    </location>
</feature>
<evidence type="ECO:0000313" key="4">
    <source>
        <dbReference type="EMBL" id="OLP77475.1"/>
    </source>
</evidence>
<feature type="transmembrane region" description="Helical" evidence="2">
    <location>
        <begin position="402"/>
        <end position="424"/>
    </location>
</feature>
<accession>A0A1Q9C3J8</accession>
<reference evidence="4 5" key="1">
    <citation type="submission" date="2016-02" db="EMBL/GenBank/DDBJ databases">
        <title>Genome analysis of coral dinoflagellate symbionts highlights evolutionary adaptations to a symbiotic lifestyle.</title>
        <authorList>
            <person name="Aranda M."/>
            <person name="Li Y."/>
            <person name="Liew Y.J."/>
            <person name="Baumgarten S."/>
            <person name="Simakov O."/>
            <person name="Wilson M."/>
            <person name="Piel J."/>
            <person name="Ashoor H."/>
            <person name="Bougouffa S."/>
            <person name="Bajic V.B."/>
            <person name="Ryu T."/>
            <person name="Ravasi T."/>
            <person name="Bayer T."/>
            <person name="Micklem G."/>
            <person name="Kim H."/>
            <person name="Bhak J."/>
            <person name="Lajeunesse T.C."/>
            <person name="Voolstra C.R."/>
        </authorList>
    </citation>
    <scope>NUCLEOTIDE SEQUENCE [LARGE SCALE GENOMIC DNA]</scope>
    <source>
        <strain evidence="4 5">CCMP2467</strain>
    </source>
</reference>
<dbReference type="AlphaFoldDB" id="A0A1Q9C3J8"/>
<feature type="transmembrane region" description="Helical" evidence="2">
    <location>
        <begin position="252"/>
        <end position="272"/>
    </location>
</feature>
<evidence type="ECO:0000256" key="3">
    <source>
        <dbReference type="SAM" id="SignalP"/>
    </source>
</evidence>
<evidence type="ECO:0008006" key="6">
    <source>
        <dbReference type="Google" id="ProtNLM"/>
    </source>
</evidence>
<comment type="caution">
    <text evidence="4">The sequence shown here is derived from an EMBL/GenBank/DDBJ whole genome shotgun (WGS) entry which is preliminary data.</text>
</comment>
<keyword evidence="2" id="KW-0472">Membrane</keyword>
<gene>
    <name evidence="4" type="ORF">AK812_SmicGene42458</name>
</gene>
<organism evidence="4 5">
    <name type="scientific">Symbiodinium microadriaticum</name>
    <name type="common">Dinoflagellate</name>
    <name type="synonym">Zooxanthella microadriatica</name>
    <dbReference type="NCBI Taxonomy" id="2951"/>
    <lineage>
        <taxon>Eukaryota</taxon>
        <taxon>Sar</taxon>
        <taxon>Alveolata</taxon>
        <taxon>Dinophyceae</taxon>
        <taxon>Suessiales</taxon>
        <taxon>Symbiodiniaceae</taxon>
        <taxon>Symbiodinium</taxon>
    </lineage>
</organism>
<feature type="region of interest" description="Disordered" evidence="1">
    <location>
        <begin position="559"/>
        <end position="595"/>
    </location>
</feature>
<keyword evidence="5" id="KW-1185">Reference proteome</keyword>
<evidence type="ECO:0000256" key="1">
    <source>
        <dbReference type="SAM" id="MobiDB-lite"/>
    </source>
</evidence>
<keyword evidence="2" id="KW-0812">Transmembrane</keyword>
<proteinExistence type="predicted"/>
<dbReference type="OrthoDB" id="419955at2759"/>
<keyword evidence="3" id="KW-0732">Signal</keyword>
<feature type="chain" id="PRO_5013113478" description="PAS domain-containing protein" evidence="3">
    <location>
        <begin position="20"/>
        <end position="747"/>
    </location>
</feature>